<sequence length="246" mass="29044">MFFNHKFIQSGNLFSSNNEIELPPKPLPLDRDECRLVSVNPKYPFLEPTLSGPLLWPEPERYLIDKNHHPYHIRTPINFELISHYGNHDNKGKKWQKCDIIEYNLNKYRYLINSMIERSTSVANSTQTCQSSASEAAINERRFLNKIQIHIARIDCDQYPEFIETSKNQEESYEIKVEPDNGEAGITSQTIWGMIRALETFSQLFYVDRENCAVVIDVVKVWDRPRFRYRSIMIDTARHYLPLWIE</sequence>
<comment type="caution">
    <text evidence="3">The sequence shown here is derived from an EMBL/GenBank/DDBJ whole genome shotgun (WGS) entry which is preliminary data.</text>
</comment>
<name>A0A1Y3BEP7_EURMA</name>
<dbReference type="Gene3D" id="3.30.379.10">
    <property type="entry name" value="Chitobiase/beta-hexosaminidase domain 2-like"/>
    <property type="match status" value="1"/>
</dbReference>
<dbReference type="InterPro" id="IPR029019">
    <property type="entry name" value="HEX_eukaryotic_N"/>
</dbReference>
<reference evidence="3 4" key="1">
    <citation type="submission" date="2017-03" db="EMBL/GenBank/DDBJ databases">
        <title>Genome Survey of Euroglyphus maynei.</title>
        <authorList>
            <person name="Arlian L.G."/>
            <person name="Morgan M.S."/>
            <person name="Rider S.D."/>
        </authorList>
    </citation>
    <scope>NUCLEOTIDE SEQUENCE [LARGE SCALE GENOMIC DNA]</scope>
    <source>
        <strain evidence="3">Arlian Lab</strain>
        <tissue evidence="3">Whole body</tissue>
    </source>
</reference>
<keyword evidence="4" id="KW-1185">Reference proteome</keyword>
<dbReference type="PANTHER" id="PTHR22600:SF21">
    <property type="entry name" value="BETA-HEXOSAMINIDASE A"/>
    <property type="match status" value="1"/>
</dbReference>
<evidence type="ECO:0000256" key="1">
    <source>
        <dbReference type="ARBA" id="ARBA00022801"/>
    </source>
</evidence>
<accession>A0A1Y3BEP7</accession>
<feature type="domain" description="Beta-hexosaminidase eukaryotic type N-terminal" evidence="2">
    <location>
        <begin position="55"/>
        <end position="204"/>
    </location>
</feature>
<keyword evidence="1" id="KW-0378">Hydrolase</keyword>
<dbReference type="Pfam" id="PF14845">
    <property type="entry name" value="Glycohydro_20b2"/>
    <property type="match status" value="1"/>
</dbReference>
<organism evidence="3 4">
    <name type="scientific">Euroglyphus maynei</name>
    <name type="common">Mayne's house dust mite</name>
    <dbReference type="NCBI Taxonomy" id="6958"/>
    <lineage>
        <taxon>Eukaryota</taxon>
        <taxon>Metazoa</taxon>
        <taxon>Ecdysozoa</taxon>
        <taxon>Arthropoda</taxon>
        <taxon>Chelicerata</taxon>
        <taxon>Arachnida</taxon>
        <taxon>Acari</taxon>
        <taxon>Acariformes</taxon>
        <taxon>Sarcoptiformes</taxon>
        <taxon>Astigmata</taxon>
        <taxon>Psoroptidia</taxon>
        <taxon>Analgoidea</taxon>
        <taxon>Pyroglyphidae</taxon>
        <taxon>Pyroglyphinae</taxon>
        <taxon>Euroglyphus</taxon>
    </lineage>
</organism>
<dbReference type="InterPro" id="IPR029018">
    <property type="entry name" value="Hex-like_dom2"/>
</dbReference>
<gene>
    <name evidence="3" type="ORF">BLA29_000523</name>
</gene>
<dbReference type="GO" id="GO:0005975">
    <property type="term" value="P:carbohydrate metabolic process"/>
    <property type="evidence" value="ECO:0007669"/>
    <property type="project" value="InterPro"/>
</dbReference>
<evidence type="ECO:0000313" key="3">
    <source>
        <dbReference type="EMBL" id="OTF79322.1"/>
    </source>
</evidence>
<dbReference type="PANTHER" id="PTHR22600">
    <property type="entry name" value="BETA-HEXOSAMINIDASE"/>
    <property type="match status" value="1"/>
</dbReference>
<dbReference type="SUPFAM" id="SSF55545">
    <property type="entry name" value="beta-N-acetylhexosaminidase-like domain"/>
    <property type="match status" value="1"/>
</dbReference>
<dbReference type="GO" id="GO:0004563">
    <property type="term" value="F:beta-N-acetylhexosaminidase activity"/>
    <property type="evidence" value="ECO:0007669"/>
    <property type="project" value="InterPro"/>
</dbReference>
<dbReference type="GO" id="GO:0030203">
    <property type="term" value="P:glycosaminoglycan metabolic process"/>
    <property type="evidence" value="ECO:0007669"/>
    <property type="project" value="TreeGrafter"/>
</dbReference>
<dbReference type="EMBL" id="MUJZ01023686">
    <property type="protein sequence ID" value="OTF79322.1"/>
    <property type="molecule type" value="Genomic_DNA"/>
</dbReference>
<dbReference type="AlphaFoldDB" id="A0A1Y3BEP7"/>
<dbReference type="InterPro" id="IPR025705">
    <property type="entry name" value="Beta_hexosaminidase_sua/sub"/>
</dbReference>
<dbReference type="PRINTS" id="PR00738">
    <property type="entry name" value="GLHYDRLASE20"/>
</dbReference>
<dbReference type="Proteomes" id="UP000194236">
    <property type="component" value="Unassembled WGS sequence"/>
</dbReference>
<evidence type="ECO:0000259" key="2">
    <source>
        <dbReference type="Pfam" id="PF14845"/>
    </source>
</evidence>
<proteinExistence type="predicted"/>
<protein>
    <recommendedName>
        <fullName evidence="2">Beta-hexosaminidase eukaryotic type N-terminal domain-containing protein</fullName>
    </recommendedName>
</protein>
<evidence type="ECO:0000313" key="4">
    <source>
        <dbReference type="Proteomes" id="UP000194236"/>
    </source>
</evidence>
<dbReference type="OrthoDB" id="428480at2759"/>
<dbReference type="GO" id="GO:0016020">
    <property type="term" value="C:membrane"/>
    <property type="evidence" value="ECO:0007669"/>
    <property type="project" value="TreeGrafter"/>
</dbReference>